<dbReference type="EMBL" id="POWF01000007">
    <property type="protein sequence ID" value="PNQ72671.1"/>
    <property type="molecule type" value="Genomic_DNA"/>
</dbReference>
<dbReference type="Gene3D" id="2.60.120.1130">
    <property type="match status" value="1"/>
</dbReference>
<evidence type="ECO:0000313" key="3">
    <source>
        <dbReference type="EMBL" id="PNQ72671.1"/>
    </source>
</evidence>
<feature type="signal peptide" evidence="1">
    <location>
        <begin position="1"/>
        <end position="18"/>
    </location>
</feature>
<gene>
    <name evidence="3" type="ORF">C1T31_11040</name>
</gene>
<dbReference type="Pfam" id="PF12969">
    <property type="entry name" value="DUF3857"/>
    <property type="match status" value="1"/>
</dbReference>
<dbReference type="OrthoDB" id="98874at2"/>
<dbReference type="RefSeq" id="WP_103052550.1">
    <property type="nucleotide sequence ID" value="NZ_POWF01000007.1"/>
</dbReference>
<organism evidence="3 4">
    <name type="scientific">Hanstruepera neustonica</name>
    <dbReference type="NCBI Taxonomy" id="1445657"/>
    <lineage>
        <taxon>Bacteria</taxon>
        <taxon>Pseudomonadati</taxon>
        <taxon>Bacteroidota</taxon>
        <taxon>Flavobacteriia</taxon>
        <taxon>Flavobacteriales</taxon>
        <taxon>Flavobacteriaceae</taxon>
        <taxon>Hanstruepera</taxon>
    </lineage>
</organism>
<name>A0A2K1DXA9_9FLAO</name>
<evidence type="ECO:0000256" key="1">
    <source>
        <dbReference type="SAM" id="SignalP"/>
    </source>
</evidence>
<dbReference type="AlphaFoldDB" id="A0A2K1DXA9"/>
<proteinExistence type="predicted"/>
<accession>A0A2K1DXA9</accession>
<feature type="chain" id="PRO_5014355333" description="DUF3857 domain-containing protein" evidence="1">
    <location>
        <begin position="19"/>
        <end position="652"/>
    </location>
</feature>
<keyword evidence="1" id="KW-0732">Signal</keyword>
<keyword evidence="4" id="KW-1185">Reference proteome</keyword>
<comment type="caution">
    <text evidence="3">The sequence shown here is derived from an EMBL/GenBank/DDBJ whole genome shotgun (WGS) entry which is preliminary data.</text>
</comment>
<evidence type="ECO:0000313" key="4">
    <source>
        <dbReference type="Proteomes" id="UP000236641"/>
    </source>
</evidence>
<dbReference type="Gene3D" id="3.10.620.30">
    <property type="match status" value="1"/>
</dbReference>
<dbReference type="Proteomes" id="UP000236641">
    <property type="component" value="Unassembled WGS sequence"/>
</dbReference>
<dbReference type="Gene3D" id="2.60.40.3140">
    <property type="match status" value="1"/>
</dbReference>
<protein>
    <recommendedName>
        <fullName evidence="2">DUF3857 domain-containing protein</fullName>
    </recommendedName>
</protein>
<reference evidence="3 4" key="1">
    <citation type="submission" date="2018-01" db="EMBL/GenBank/DDBJ databases">
        <title>The draft genome of Hanstruepera neustonica JCM19743.</title>
        <authorList>
            <person name="He R.-H."/>
            <person name="Du Z.-J."/>
        </authorList>
    </citation>
    <scope>NUCLEOTIDE SEQUENCE [LARGE SCALE GENOMIC DNA]</scope>
    <source>
        <strain evidence="3 4">JCM19743</strain>
    </source>
</reference>
<dbReference type="InterPro" id="IPR024618">
    <property type="entry name" value="DUF3857"/>
</dbReference>
<evidence type="ECO:0000259" key="2">
    <source>
        <dbReference type="Pfam" id="PF12969"/>
    </source>
</evidence>
<sequence>MKVFYLFIFLISGLSIYAQDSFNSESYIVTKNDLELNSYSKDSTANALVIYEKGNSYIDKNTFKLIFEHQQKLKILTRDGFDKATITLYLYNNDGRKEKVEDIMAITHNSVNGQDVKTQLDKSQIFTEKYNDNYTLVKFTLPKVQEGSVITYSYSIESPFIYKFKGWDFQDDIPKLYSEYNTSIPANYEYNIKLVGSLPLVKNESGRHIECIRLNNGGSADCFTSIYAMEDIPAFIDEDYMTTRENYLASIDYELKIFRGFDGTVENITKTWKTADDELKSDPNIGRQLIKNVSSNVSIADSVLTESNLYKKAKGIFEYVQSNFVWNGEYSIYNNSSVKDLIKNKSGNVAEINILLHNLLDDNGINVYPVLVSTRNHGLPTKIYPVISDFNYLIVQAEINNKIYHLDATDPYLSFGMLPFRSLNQYGRKLDFKNGSDWIDIIPSKRSTISRKVQLEINSEGLISGSLNANSTGYHALSKKEAYFDNPTNYYKTNKDDHPDLDILNHEVEHKDKTSFNFVEDMEFEYVAEDLGGVFYLDPFVFKFFKENPFKLQERTYPIDFGYKDSFLYNLNLFVDESYEIIEVPKPLNAKLPNNSGELVFKVLKNDNNIRIYYKVDFDKEIYEREYYSYLKKFMNEVVNSENNSLIVIKKK</sequence>
<feature type="domain" description="DUF3857" evidence="2">
    <location>
        <begin position="67"/>
        <end position="198"/>
    </location>
</feature>